<evidence type="ECO:0000256" key="5">
    <source>
        <dbReference type="PROSITE-ProRule" id="PRU01248"/>
    </source>
</evidence>
<evidence type="ECO:0000256" key="3">
    <source>
        <dbReference type="ARBA" id="ARBA00023125"/>
    </source>
</evidence>
<dbReference type="InterPro" id="IPR013762">
    <property type="entry name" value="Integrase-like_cat_sf"/>
</dbReference>
<comment type="caution">
    <text evidence="8">The sequence shown here is derived from an EMBL/GenBank/DDBJ whole genome shotgun (WGS) entry which is preliminary data.</text>
</comment>
<dbReference type="InterPro" id="IPR004107">
    <property type="entry name" value="Integrase_SAM-like_N"/>
</dbReference>
<dbReference type="AlphaFoldDB" id="A0A8J2YML5"/>
<dbReference type="InterPro" id="IPR010998">
    <property type="entry name" value="Integrase_recombinase_N"/>
</dbReference>
<dbReference type="PANTHER" id="PTHR30349:SF41">
    <property type="entry name" value="INTEGRASE_RECOMBINASE PROTEIN MJ0367-RELATED"/>
    <property type="match status" value="1"/>
</dbReference>
<protein>
    <recommendedName>
        <fullName evidence="10">Integrase</fullName>
    </recommendedName>
</protein>
<accession>A0A8J2YML5</accession>
<dbReference type="EMBL" id="BMIR01000024">
    <property type="protein sequence ID" value="GGE53490.1"/>
    <property type="molecule type" value="Genomic_DNA"/>
</dbReference>
<dbReference type="PANTHER" id="PTHR30349">
    <property type="entry name" value="PHAGE INTEGRASE-RELATED"/>
    <property type="match status" value="1"/>
</dbReference>
<dbReference type="RefSeq" id="WP_188697727.1">
    <property type="nucleotide sequence ID" value="NZ_BMIR01000024.1"/>
</dbReference>
<gene>
    <name evidence="8" type="ORF">GCM10011391_35430</name>
</gene>
<evidence type="ECO:0008006" key="10">
    <source>
        <dbReference type="Google" id="ProtNLM"/>
    </source>
</evidence>
<evidence type="ECO:0000256" key="2">
    <source>
        <dbReference type="ARBA" id="ARBA00022908"/>
    </source>
</evidence>
<evidence type="ECO:0000256" key="1">
    <source>
        <dbReference type="ARBA" id="ARBA00008857"/>
    </source>
</evidence>
<feature type="domain" description="Core-binding (CB)" evidence="7">
    <location>
        <begin position="109"/>
        <end position="193"/>
    </location>
</feature>
<reference evidence="8" key="2">
    <citation type="submission" date="2020-09" db="EMBL/GenBank/DDBJ databases">
        <authorList>
            <person name="Sun Q."/>
            <person name="Zhou Y."/>
        </authorList>
    </citation>
    <scope>NUCLEOTIDE SEQUENCE</scope>
    <source>
        <strain evidence="8">CGMCC 1.15371</strain>
    </source>
</reference>
<dbReference type="GO" id="GO:0015074">
    <property type="term" value="P:DNA integration"/>
    <property type="evidence" value="ECO:0007669"/>
    <property type="project" value="UniProtKB-KW"/>
</dbReference>
<evidence type="ECO:0000313" key="8">
    <source>
        <dbReference type="EMBL" id="GGE53490.1"/>
    </source>
</evidence>
<dbReference type="SUPFAM" id="SSF56349">
    <property type="entry name" value="DNA breaking-rejoining enzymes"/>
    <property type="match status" value="1"/>
</dbReference>
<dbReference type="GO" id="GO:0003677">
    <property type="term" value="F:DNA binding"/>
    <property type="evidence" value="ECO:0007669"/>
    <property type="project" value="UniProtKB-UniRule"/>
</dbReference>
<evidence type="ECO:0000259" key="7">
    <source>
        <dbReference type="PROSITE" id="PS51900"/>
    </source>
</evidence>
<evidence type="ECO:0000259" key="6">
    <source>
        <dbReference type="PROSITE" id="PS51898"/>
    </source>
</evidence>
<keyword evidence="9" id="KW-1185">Reference proteome</keyword>
<keyword evidence="2" id="KW-0229">DNA integration</keyword>
<dbReference type="PROSITE" id="PS51900">
    <property type="entry name" value="CB"/>
    <property type="match status" value="1"/>
</dbReference>
<dbReference type="GO" id="GO:0006310">
    <property type="term" value="P:DNA recombination"/>
    <property type="evidence" value="ECO:0007669"/>
    <property type="project" value="UniProtKB-KW"/>
</dbReference>
<proteinExistence type="inferred from homology"/>
<dbReference type="Pfam" id="PF00589">
    <property type="entry name" value="Phage_integrase"/>
    <property type="match status" value="1"/>
</dbReference>
<dbReference type="InterPro" id="IPR050090">
    <property type="entry name" value="Tyrosine_recombinase_XerCD"/>
</dbReference>
<dbReference type="PROSITE" id="PS51898">
    <property type="entry name" value="TYR_RECOMBINASE"/>
    <property type="match status" value="1"/>
</dbReference>
<dbReference type="Pfam" id="PF02899">
    <property type="entry name" value="Phage_int_SAM_1"/>
    <property type="match status" value="1"/>
</dbReference>
<feature type="domain" description="Tyr recombinase" evidence="6">
    <location>
        <begin position="215"/>
        <end position="401"/>
    </location>
</feature>
<dbReference type="Gene3D" id="1.10.150.130">
    <property type="match status" value="1"/>
</dbReference>
<dbReference type="InterPro" id="IPR011010">
    <property type="entry name" value="DNA_brk_join_enz"/>
</dbReference>
<reference evidence="8" key="1">
    <citation type="journal article" date="2014" name="Int. J. Syst. Evol. Microbiol.">
        <title>Complete genome sequence of Corynebacterium casei LMG S-19264T (=DSM 44701T), isolated from a smear-ripened cheese.</title>
        <authorList>
            <consortium name="US DOE Joint Genome Institute (JGI-PGF)"/>
            <person name="Walter F."/>
            <person name="Albersmeier A."/>
            <person name="Kalinowski J."/>
            <person name="Ruckert C."/>
        </authorList>
    </citation>
    <scope>NUCLEOTIDE SEQUENCE</scope>
    <source>
        <strain evidence="8">CGMCC 1.15371</strain>
    </source>
</reference>
<name>A0A8J2YML5_9BACL</name>
<keyword evidence="3 5" id="KW-0238">DNA-binding</keyword>
<organism evidence="8 9">
    <name type="scientific">Pullulanibacillus camelliae</name>
    <dbReference type="NCBI Taxonomy" id="1707096"/>
    <lineage>
        <taxon>Bacteria</taxon>
        <taxon>Bacillati</taxon>
        <taxon>Bacillota</taxon>
        <taxon>Bacilli</taxon>
        <taxon>Bacillales</taxon>
        <taxon>Sporolactobacillaceae</taxon>
        <taxon>Pullulanibacillus</taxon>
    </lineage>
</organism>
<dbReference type="InterPro" id="IPR002104">
    <property type="entry name" value="Integrase_catalytic"/>
</dbReference>
<dbReference type="Proteomes" id="UP000628775">
    <property type="component" value="Unassembled WGS sequence"/>
</dbReference>
<dbReference type="CDD" id="cd01188">
    <property type="entry name" value="INT_RitA_C_like"/>
    <property type="match status" value="1"/>
</dbReference>
<evidence type="ECO:0000313" key="9">
    <source>
        <dbReference type="Proteomes" id="UP000628775"/>
    </source>
</evidence>
<evidence type="ECO:0000256" key="4">
    <source>
        <dbReference type="ARBA" id="ARBA00023172"/>
    </source>
</evidence>
<dbReference type="InterPro" id="IPR044068">
    <property type="entry name" value="CB"/>
</dbReference>
<comment type="similarity">
    <text evidence="1">Belongs to the 'phage' integrase family.</text>
</comment>
<keyword evidence="4" id="KW-0233">DNA recombination</keyword>
<sequence length="414" mass="47329">MKEILLTELVAQAKEAIKPIQHSASTVYQYGLAWDELINFFESNGQSYFSRELANRFVRESKDSLYKGLIKNWRYKLRRLSVLILLEVVETGSYSWKLHYSNANATLSIDMKRLHVEYAETLIRSGKGNGTRRFYETLARQFLKYVQRELNKNISDLRLDDVQKFIPYIAKSYQSTSMRTVLSALRSFLKLLYKEGMTNEKLVLAVPSSGSKKTAVVPTITQDEEKHLLQSIDRSTCIGKRNYAMVLLAMRTGLRSIDIINLKLSNIDWRNKTIAIIQQKNGRPLTLPILTDVGNALSDYILNARPQNSLPYVFLRCQSPYTKMSRSNCYAISCSIMKKADIRQSGHQRKGFHIFRHSVAARMLSQEISLPVISNTLGHSSMSSSKVYLSTDEKHLKACALTFQGIEVTKEELL</sequence>
<dbReference type="Gene3D" id="1.10.443.10">
    <property type="entry name" value="Intergrase catalytic core"/>
    <property type="match status" value="1"/>
</dbReference>